<dbReference type="PROSITE" id="PS50977">
    <property type="entry name" value="HTH_TETR_2"/>
    <property type="match status" value="1"/>
</dbReference>
<dbReference type="EMBL" id="JAUSTP010000004">
    <property type="protein sequence ID" value="MDQ0189080.1"/>
    <property type="molecule type" value="Genomic_DNA"/>
</dbReference>
<dbReference type="PRINTS" id="PR00455">
    <property type="entry name" value="HTHTETR"/>
</dbReference>
<sequence>MERRNPKVLAQILDATFECLARQGSMSISLREIAKHAGVALSQLHYYFDSKENLLAEAVLYKTRKIIQELRSELHTAPSLEERIHQFGQFLRSDRVLGSDWQKVYFDLLSSSIWVPRMAEAMRSVQEEMLQVVLADDQLRIMNRSEARLILAALDGLALQYLQGAPDEELQTAYELLGKALIRLRG</sequence>
<evidence type="ECO:0000256" key="4">
    <source>
        <dbReference type="PROSITE-ProRule" id="PRU00335"/>
    </source>
</evidence>
<keyword evidence="7" id="KW-1185">Reference proteome</keyword>
<dbReference type="Pfam" id="PF00440">
    <property type="entry name" value="TetR_N"/>
    <property type="match status" value="1"/>
</dbReference>
<dbReference type="SUPFAM" id="SSF46689">
    <property type="entry name" value="Homeodomain-like"/>
    <property type="match status" value="1"/>
</dbReference>
<keyword evidence="1" id="KW-0805">Transcription regulation</keyword>
<keyword evidence="2 4" id="KW-0238">DNA-binding</keyword>
<organism evidence="6 7">
    <name type="scientific">Alicyclobacillus cycloheptanicus</name>
    <dbReference type="NCBI Taxonomy" id="1457"/>
    <lineage>
        <taxon>Bacteria</taxon>
        <taxon>Bacillati</taxon>
        <taxon>Bacillota</taxon>
        <taxon>Bacilli</taxon>
        <taxon>Bacillales</taxon>
        <taxon>Alicyclobacillaceae</taxon>
        <taxon>Alicyclobacillus</taxon>
    </lineage>
</organism>
<protein>
    <submittedName>
        <fullName evidence="6">AcrR family transcriptional regulator</fullName>
    </submittedName>
</protein>
<dbReference type="InterPro" id="IPR001647">
    <property type="entry name" value="HTH_TetR"/>
</dbReference>
<evidence type="ECO:0000256" key="3">
    <source>
        <dbReference type="ARBA" id="ARBA00023163"/>
    </source>
</evidence>
<gene>
    <name evidence="6" type="ORF">J2S03_000896</name>
</gene>
<comment type="caution">
    <text evidence="6">The sequence shown here is derived from an EMBL/GenBank/DDBJ whole genome shotgun (WGS) entry which is preliminary data.</text>
</comment>
<keyword evidence="3" id="KW-0804">Transcription</keyword>
<proteinExistence type="predicted"/>
<dbReference type="PANTHER" id="PTHR30055:SF234">
    <property type="entry name" value="HTH-TYPE TRANSCRIPTIONAL REGULATOR BETI"/>
    <property type="match status" value="1"/>
</dbReference>
<evidence type="ECO:0000259" key="5">
    <source>
        <dbReference type="PROSITE" id="PS50977"/>
    </source>
</evidence>
<dbReference type="PANTHER" id="PTHR30055">
    <property type="entry name" value="HTH-TYPE TRANSCRIPTIONAL REGULATOR RUTR"/>
    <property type="match status" value="1"/>
</dbReference>
<feature type="DNA-binding region" description="H-T-H motif" evidence="4">
    <location>
        <begin position="29"/>
        <end position="48"/>
    </location>
</feature>
<dbReference type="InterPro" id="IPR009057">
    <property type="entry name" value="Homeodomain-like_sf"/>
</dbReference>
<evidence type="ECO:0000313" key="7">
    <source>
        <dbReference type="Proteomes" id="UP001232973"/>
    </source>
</evidence>
<dbReference type="Gene3D" id="1.10.357.10">
    <property type="entry name" value="Tetracycline Repressor, domain 2"/>
    <property type="match status" value="1"/>
</dbReference>
<evidence type="ECO:0000313" key="6">
    <source>
        <dbReference type="EMBL" id="MDQ0189080.1"/>
    </source>
</evidence>
<evidence type="ECO:0000256" key="2">
    <source>
        <dbReference type="ARBA" id="ARBA00023125"/>
    </source>
</evidence>
<evidence type="ECO:0000256" key="1">
    <source>
        <dbReference type="ARBA" id="ARBA00023015"/>
    </source>
</evidence>
<dbReference type="InterPro" id="IPR050109">
    <property type="entry name" value="HTH-type_TetR-like_transc_reg"/>
</dbReference>
<name>A0ABT9XG24_9BACL</name>
<feature type="domain" description="HTH tetR-type" evidence="5">
    <location>
        <begin position="6"/>
        <end position="66"/>
    </location>
</feature>
<reference evidence="6 7" key="1">
    <citation type="submission" date="2023-07" db="EMBL/GenBank/DDBJ databases">
        <title>Genomic Encyclopedia of Type Strains, Phase IV (KMG-IV): sequencing the most valuable type-strain genomes for metagenomic binning, comparative biology and taxonomic classification.</title>
        <authorList>
            <person name="Goeker M."/>
        </authorList>
    </citation>
    <scope>NUCLEOTIDE SEQUENCE [LARGE SCALE GENOMIC DNA]</scope>
    <source>
        <strain evidence="6 7">DSM 4006</strain>
    </source>
</reference>
<dbReference type="Proteomes" id="UP001232973">
    <property type="component" value="Unassembled WGS sequence"/>
</dbReference>
<accession>A0ABT9XG24</accession>
<dbReference type="RefSeq" id="WP_274454873.1">
    <property type="nucleotide sequence ID" value="NZ_CP067097.1"/>
</dbReference>